<dbReference type="RefSeq" id="WP_004313045.1">
    <property type="nucleotide sequence ID" value="NZ_CABKPA010000036.1"/>
</dbReference>
<comment type="subcellular location">
    <subcellularLocation>
        <location evidence="7">Cytoplasm</location>
    </subcellularLocation>
</comment>
<dbReference type="GO" id="GO:0000036">
    <property type="term" value="F:acyl carrier activity"/>
    <property type="evidence" value="ECO:0007669"/>
    <property type="project" value="UniProtKB-UniRule"/>
</dbReference>
<evidence type="ECO:0000256" key="6">
    <source>
        <dbReference type="ARBA" id="ARBA00023160"/>
    </source>
</evidence>
<keyword evidence="4 7" id="KW-0276">Fatty acid metabolism</keyword>
<keyword evidence="6 7" id="KW-0275">Fatty acid biosynthesis</keyword>
<feature type="modified residue" description="O-(pantetheine 4'-phosphoryl)serine" evidence="7">
    <location>
        <position position="312"/>
    </location>
</feature>
<evidence type="ECO:0000259" key="8">
    <source>
        <dbReference type="PROSITE" id="PS50075"/>
    </source>
</evidence>
<keyword evidence="7" id="KW-0963">Cytoplasm</keyword>
<dbReference type="PANTHER" id="PTHR20863:SF76">
    <property type="entry name" value="CARRIER DOMAIN-CONTAINING PROTEIN"/>
    <property type="match status" value="1"/>
</dbReference>
<keyword evidence="3 7" id="KW-0597">Phosphoprotein</keyword>
<accession>A0A6A2RUW9</accession>
<dbReference type="UniPathway" id="UPA00094"/>
<dbReference type="GeneID" id="69483342"/>
<keyword evidence="2 7" id="KW-0444">Lipid biosynthesis</keyword>
<organism evidence="10 11">
    <name type="scientific">Bacteroides xylanisolvens</name>
    <dbReference type="NCBI Taxonomy" id="371601"/>
    <lineage>
        <taxon>Bacteria</taxon>
        <taxon>Pseudomonadati</taxon>
        <taxon>Bacteroidota</taxon>
        <taxon>Bacteroidia</taxon>
        <taxon>Bacteroidales</taxon>
        <taxon>Bacteroidaceae</taxon>
        <taxon>Bacteroides</taxon>
    </lineage>
</organism>
<dbReference type="EMBL" id="WDEH01000021">
    <property type="protein sequence ID" value="KAB6137439.1"/>
    <property type="molecule type" value="Genomic_DNA"/>
</dbReference>
<protein>
    <recommendedName>
        <fullName evidence="7">Acyl carrier protein</fullName>
        <shortName evidence="7">ACP</shortName>
    </recommendedName>
</protein>
<sequence length="352" mass="40531">MKKRIRTLTMGSILVLHLSSCQESLDYNFYDLKKIEPPVIKTLSSNENDIDEKLNTIISTILDIIPSMYNDNTRFIEDIGADELKMQAFFNKVEETFNIKLFDSEKDNCKTVGNLKALLKKLCYPKTQQYYSNYGPVIFQTENDIIPNFDLSFNLNCTTKCMNQRSNIISEVTNIDATVTPFNFSSDQDWIITITYKSEKGNYIAKTLNTEITWKGTVTSTIAYTNGNKIIEKWEVIIHAIVSNERGLVLTTSNIEKKGKEIKPNKESDNNKDDLSHYTFEFLKKIISEQCNIDPAFIHKESQLIHELNLDSLDFIELIMRIEEEYGIDISAENAERLNTAGDLYQYIIEHA</sequence>
<dbReference type="GO" id="GO:0009245">
    <property type="term" value="P:lipid A biosynthetic process"/>
    <property type="evidence" value="ECO:0007669"/>
    <property type="project" value="TreeGrafter"/>
</dbReference>
<evidence type="ECO:0000256" key="2">
    <source>
        <dbReference type="ARBA" id="ARBA00022516"/>
    </source>
</evidence>
<evidence type="ECO:0000313" key="11">
    <source>
        <dbReference type="Proteomes" id="UP000438288"/>
    </source>
</evidence>
<dbReference type="InterPro" id="IPR009081">
    <property type="entry name" value="PP-bd_ACP"/>
</dbReference>
<comment type="caution">
    <text evidence="10">The sequence shown here is derived from an EMBL/GenBank/DDBJ whole genome shotgun (WGS) entry which is preliminary data.</text>
</comment>
<keyword evidence="1 7" id="KW-0596">Phosphopantetheine</keyword>
<evidence type="ECO:0000256" key="4">
    <source>
        <dbReference type="ARBA" id="ARBA00022832"/>
    </source>
</evidence>
<feature type="domain" description="Carrier" evidence="8">
    <location>
        <begin position="48"/>
        <end position="123"/>
    </location>
</feature>
<dbReference type="Proteomes" id="UP000487596">
    <property type="component" value="Unassembled WGS sequence"/>
</dbReference>
<dbReference type="Pfam" id="PF00550">
    <property type="entry name" value="PP-binding"/>
    <property type="match status" value="1"/>
</dbReference>
<name>A0A6A2RUW9_9BACE</name>
<dbReference type="SUPFAM" id="SSF47336">
    <property type="entry name" value="ACP-like"/>
    <property type="match status" value="2"/>
</dbReference>
<evidence type="ECO:0000256" key="3">
    <source>
        <dbReference type="ARBA" id="ARBA00022553"/>
    </source>
</evidence>
<comment type="function">
    <text evidence="7">Carrier of the growing fatty acid chain in fatty acid biosynthesis.</text>
</comment>
<comment type="similarity">
    <text evidence="7">Belongs to the acyl carrier protein (ACP) family.</text>
</comment>
<dbReference type="InterPro" id="IPR003231">
    <property type="entry name" value="ACP"/>
</dbReference>
<evidence type="ECO:0000313" key="9">
    <source>
        <dbReference type="EMBL" id="KAB6137439.1"/>
    </source>
</evidence>
<keyword evidence="5 7" id="KW-0443">Lipid metabolism</keyword>
<dbReference type="HAMAP" id="MF_01217">
    <property type="entry name" value="Acyl_carrier"/>
    <property type="match status" value="1"/>
</dbReference>
<reference evidence="11 12" key="1">
    <citation type="journal article" date="2019" name="Nat. Med.">
        <title>A library of human gut bacterial isolates paired with longitudinal multiomics data enables mechanistic microbiome research.</title>
        <authorList>
            <person name="Poyet M."/>
            <person name="Groussin M."/>
            <person name="Gibbons S.M."/>
            <person name="Avila-Pacheco J."/>
            <person name="Jiang X."/>
            <person name="Kearney S.M."/>
            <person name="Perrotta A.R."/>
            <person name="Berdy B."/>
            <person name="Zhao S."/>
            <person name="Lieberman T.D."/>
            <person name="Swanson P.K."/>
            <person name="Smith M."/>
            <person name="Roesemann S."/>
            <person name="Alexander J.E."/>
            <person name="Rich S.A."/>
            <person name="Livny J."/>
            <person name="Vlamakis H."/>
            <person name="Clish C."/>
            <person name="Bullock K."/>
            <person name="Deik A."/>
            <person name="Scott J."/>
            <person name="Pierce K.A."/>
            <person name="Xavier R.J."/>
            <person name="Alm E.J."/>
        </authorList>
    </citation>
    <scope>NUCLEOTIDE SEQUENCE [LARGE SCALE GENOMIC DNA]</scope>
    <source>
        <strain evidence="10 11">BIOML-A16</strain>
        <strain evidence="9 12">BIOML-A62</strain>
    </source>
</reference>
<feature type="domain" description="Carrier" evidence="8">
    <location>
        <begin position="277"/>
        <end position="352"/>
    </location>
</feature>
<gene>
    <name evidence="7" type="primary">acpP</name>
    <name evidence="9" type="ORF">GA424_13790</name>
    <name evidence="10" type="ORF">GAZ43_11685</name>
</gene>
<evidence type="ECO:0000256" key="5">
    <source>
        <dbReference type="ARBA" id="ARBA00023098"/>
    </source>
</evidence>
<dbReference type="PANTHER" id="PTHR20863">
    <property type="entry name" value="ACYL CARRIER PROTEIN"/>
    <property type="match status" value="1"/>
</dbReference>
<evidence type="ECO:0000313" key="10">
    <source>
        <dbReference type="EMBL" id="KAB6339279.1"/>
    </source>
</evidence>
<dbReference type="AlphaFoldDB" id="A0A6A2RUW9"/>
<proteinExistence type="inferred from homology"/>
<dbReference type="InterPro" id="IPR006162">
    <property type="entry name" value="Ppantetheine_attach_site"/>
</dbReference>
<dbReference type="EMBL" id="WDCP01000022">
    <property type="protein sequence ID" value="KAB6339279.1"/>
    <property type="molecule type" value="Genomic_DNA"/>
</dbReference>
<dbReference type="GO" id="GO:0000035">
    <property type="term" value="F:acyl binding"/>
    <property type="evidence" value="ECO:0007669"/>
    <property type="project" value="TreeGrafter"/>
</dbReference>
<dbReference type="Proteomes" id="UP000438288">
    <property type="component" value="Unassembled WGS sequence"/>
</dbReference>
<dbReference type="GO" id="GO:0016020">
    <property type="term" value="C:membrane"/>
    <property type="evidence" value="ECO:0007669"/>
    <property type="project" value="GOC"/>
</dbReference>
<evidence type="ECO:0000256" key="1">
    <source>
        <dbReference type="ARBA" id="ARBA00022450"/>
    </source>
</evidence>
<dbReference type="InterPro" id="IPR036736">
    <property type="entry name" value="ACP-like_sf"/>
</dbReference>
<dbReference type="GO" id="GO:0005829">
    <property type="term" value="C:cytosol"/>
    <property type="evidence" value="ECO:0007669"/>
    <property type="project" value="TreeGrafter"/>
</dbReference>
<comment type="PTM">
    <text evidence="7">4'-phosphopantetheine is transferred from CoA to a specific serine of apo-ACP by AcpS. This modification is essential for activity because fatty acids are bound in thioester linkage to the sulfhydryl of the prosthetic group.</text>
</comment>
<dbReference type="PROSITE" id="PS50075">
    <property type="entry name" value="CARRIER"/>
    <property type="match status" value="2"/>
</dbReference>
<dbReference type="NCBIfam" id="NF002148">
    <property type="entry name" value="PRK00982.1-2"/>
    <property type="match status" value="1"/>
</dbReference>
<dbReference type="Gene3D" id="1.10.1200.10">
    <property type="entry name" value="ACP-like"/>
    <property type="match status" value="2"/>
</dbReference>
<comment type="pathway">
    <text evidence="7">Lipid metabolism; fatty acid biosynthesis.</text>
</comment>
<evidence type="ECO:0000313" key="12">
    <source>
        <dbReference type="Proteomes" id="UP000487596"/>
    </source>
</evidence>
<evidence type="ECO:0000256" key="7">
    <source>
        <dbReference type="HAMAP-Rule" id="MF_01217"/>
    </source>
</evidence>
<dbReference type="PROSITE" id="PS00012">
    <property type="entry name" value="PHOSPHOPANTETHEINE"/>
    <property type="match status" value="1"/>
</dbReference>